<keyword evidence="2" id="KW-1185">Reference proteome</keyword>
<dbReference type="EMBL" id="JPME01000012">
    <property type="protein sequence ID" value="KEZ90272.1"/>
    <property type="molecule type" value="Genomic_DNA"/>
</dbReference>
<evidence type="ECO:0008006" key="3">
    <source>
        <dbReference type="Google" id="ProtNLM"/>
    </source>
</evidence>
<organism evidence="1 2">
    <name type="scientific">Lacrimispora celerecrescens</name>
    <dbReference type="NCBI Taxonomy" id="29354"/>
    <lineage>
        <taxon>Bacteria</taxon>
        <taxon>Bacillati</taxon>
        <taxon>Bacillota</taxon>
        <taxon>Clostridia</taxon>
        <taxon>Lachnospirales</taxon>
        <taxon>Lachnospiraceae</taxon>
        <taxon>Lacrimispora</taxon>
    </lineage>
</organism>
<accession>A0A084JMT8</accession>
<gene>
    <name evidence="1" type="ORF">IO98_09945</name>
</gene>
<dbReference type="OrthoDB" id="3186597at2"/>
<reference evidence="1 2" key="1">
    <citation type="submission" date="2014-07" db="EMBL/GenBank/DDBJ databases">
        <title>Draft genome of Clostridium celerecrescens 152B isolated from sediments associated with methane hydrate from Krishna Godavari basin.</title>
        <authorList>
            <person name="Honkalas V.S."/>
            <person name="Dabir A.P."/>
            <person name="Arora P."/>
            <person name="Dhakephalkar P.K."/>
        </authorList>
    </citation>
    <scope>NUCLEOTIDE SEQUENCE [LARGE SCALE GENOMIC DNA]</scope>
    <source>
        <strain evidence="1 2">152B</strain>
    </source>
</reference>
<dbReference type="Proteomes" id="UP000028525">
    <property type="component" value="Unassembled WGS sequence"/>
</dbReference>
<comment type="caution">
    <text evidence="1">The sequence shown here is derived from an EMBL/GenBank/DDBJ whole genome shotgun (WGS) entry which is preliminary data.</text>
</comment>
<sequence length="80" mass="9518">MKIISITEILQCNELIKSKGLEFKIHLRDACGKQSCWIEAFHEPTSSAQWEELYKALEEFFSNLRFKLEYGENKTDFWLL</sequence>
<protein>
    <recommendedName>
        <fullName evidence="3">Large polyvalent protein associated domain-containing protein</fullName>
    </recommendedName>
</protein>
<evidence type="ECO:0000313" key="2">
    <source>
        <dbReference type="Proteomes" id="UP000028525"/>
    </source>
</evidence>
<proteinExistence type="predicted"/>
<dbReference type="AlphaFoldDB" id="A0A084JMT8"/>
<name>A0A084JMT8_9FIRM</name>
<dbReference type="STRING" id="29354.IO98_09945"/>
<evidence type="ECO:0000313" key="1">
    <source>
        <dbReference type="EMBL" id="KEZ90272.1"/>
    </source>
</evidence>
<dbReference type="RefSeq" id="WP_038280595.1">
    <property type="nucleotide sequence ID" value="NZ_JPME01000012.1"/>
</dbReference>